<dbReference type="InterPro" id="IPR033749">
    <property type="entry name" value="Polyprenyl_synt_CS"/>
</dbReference>
<evidence type="ECO:0000256" key="5">
    <source>
        <dbReference type="ARBA" id="ARBA00022842"/>
    </source>
</evidence>
<reference evidence="7 8" key="1">
    <citation type="journal article" date="2022" name="Microbiol. Resour. Announc.">
        <title>Complete Genome Sequence of the Hyperthermophilic and Acidophilic Archaeon Saccharolobus caldissimus Strain HS-3T.</title>
        <authorList>
            <person name="Sakai H.D."/>
            <person name="Kurosawa N."/>
        </authorList>
    </citation>
    <scope>NUCLEOTIDE SEQUENCE [LARGE SCALE GENOMIC DNA]</scope>
    <source>
        <strain evidence="7 8">JCM32116</strain>
    </source>
</reference>
<evidence type="ECO:0000313" key="8">
    <source>
        <dbReference type="Proteomes" id="UP001319921"/>
    </source>
</evidence>
<dbReference type="SUPFAM" id="SSF48576">
    <property type="entry name" value="Terpenoid synthases"/>
    <property type="match status" value="1"/>
</dbReference>
<dbReference type="PANTHER" id="PTHR12001">
    <property type="entry name" value="GERANYLGERANYL PYROPHOSPHATE SYNTHASE"/>
    <property type="match status" value="1"/>
</dbReference>
<protein>
    <submittedName>
        <fullName evidence="7">Geranylgeranyl pyrophosphate synthase</fullName>
    </submittedName>
</protein>
<evidence type="ECO:0000256" key="2">
    <source>
        <dbReference type="ARBA" id="ARBA00006706"/>
    </source>
</evidence>
<keyword evidence="3 6" id="KW-0808">Transferase</keyword>
<sequence length="330" mass="37429">MTELISYFDEIINNVNTQIKNFIKSDIKVLEDASIYLFSAGGKRLRPIVLVASSDLIGGKRERAYKAAAAVEILHTFTLIHDDIMDRDNLRRGMPTVHVKWGEPMAILAGDFLHAKAFEALNESLRGLSSNTFYNAFNLFIKSIEIISEGQAMDMSFENRFDVTEEEYIEMIKRKTAMLFSCSSALGGIVNEADEEIIKNLSEYGLNLGISFQIVDDILGLIADEKELGKPVYSDIREGKKTILVIKTLHEASENERRLITSILGNKNASKEELEKVAMIIKEHSLNYAYEMAERYSHIAIESLQRIPIKNYTAEKALKYLAEFTVKRRK</sequence>
<keyword evidence="8" id="KW-1185">Reference proteome</keyword>
<dbReference type="GeneID" id="68867973"/>
<dbReference type="SFLD" id="SFLDS00005">
    <property type="entry name" value="Isoprenoid_Synthase_Type_I"/>
    <property type="match status" value="1"/>
</dbReference>
<dbReference type="AlphaFoldDB" id="A0AAQ4CWP8"/>
<evidence type="ECO:0000256" key="6">
    <source>
        <dbReference type="RuleBase" id="RU004466"/>
    </source>
</evidence>
<accession>A0AAQ4CWP8</accession>
<dbReference type="PROSITE" id="PS00723">
    <property type="entry name" value="POLYPRENYL_SYNTHASE_1"/>
    <property type="match status" value="1"/>
</dbReference>
<dbReference type="Pfam" id="PF00348">
    <property type="entry name" value="polyprenyl_synt"/>
    <property type="match status" value="1"/>
</dbReference>
<dbReference type="GO" id="GO:0046872">
    <property type="term" value="F:metal ion binding"/>
    <property type="evidence" value="ECO:0007669"/>
    <property type="project" value="UniProtKB-KW"/>
</dbReference>
<dbReference type="Proteomes" id="UP001319921">
    <property type="component" value="Chromosome"/>
</dbReference>
<dbReference type="GO" id="GO:0008299">
    <property type="term" value="P:isoprenoid biosynthetic process"/>
    <property type="evidence" value="ECO:0007669"/>
    <property type="project" value="InterPro"/>
</dbReference>
<evidence type="ECO:0000256" key="3">
    <source>
        <dbReference type="ARBA" id="ARBA00022679"/>
    </source>
</evidence>
<dbReference type="InterPro" id="IPR000092">
    <property type="entry name" value="Polyprenyl_synt"/>
</dbReference>
<evidence type="ECO:0000256" key="4">
    <source>
        <dbReference type="ARBA" id="ARBA00022723"/>
    </source>
</evidence>
<evidence type="ECO:0000313" key="7">
    <source>
        <dbReference type="EMBL" id="BDC00230.1"/>
    </source>
</evidence>
<dbReference type="KEGG" id="scas:SACC_32460"/>
<comment type="similarity">
    <text evidence="2 6">Belongs to the FPP/GGPP synthase family.</text>
</comment>
<dbReference type="GO" id="GO:0004659">
    <property type="term" value="F:prenyltransferase activity"/>
    <property type="evidence" value="ECO:0007669"/>
    <property type="project" value="InterPro"/>
</dbReference>
<comment type="cofactor">
    <cofactor evidence="1">
        <name>Mg(2+)</name>
        <dbReference type="ChEBI" id="CHEBI:18420"/>
    </cofactor>
</comment>
<dbReference type="PANTHER" id="PTHR12001:SF85">
    <property type="entry name" value="SHORT CHAIN ISOPRENYL DIPHOSPHATE SYNTHASE"/>
    <property type="match status" value="1"/>
</dbReference>
<keyword evidence="4" id="KW-0479">Metal-binding</keyword>
<dbReference type="CDD" id="cd00685">
    <property type="entry name" value="Trans_IPPS_HT"/>
    <property type="match status" value="1"/>
</dbReference>
<dbReference type="NCBIfam" id="NF041003">
    <property type="entry name" value="GGPP_syn"/>
    <property type="match status" value="1"/>
</dbReference>
<dbReference type="SFLD" id="SFLDG01017">
    <property type="entry name" value="Polyprenyl_Transferase_Like"/>
    <property type="match status" value="1"/>
</dbReference>
<dbReference type="InterPro" id="IPR008949">
    <property type="entry name" value="Isoprenoid_synthase_dom_sf"/>
</dbReference>
<dbReference type="PROSITE" id="PS00444">
    <property type="entry name" value="POLYPRENYL_SYNTHASE_2"/>
    <property type="match status" value="1"/>
</dbReference>
<dbReference type="InterPro" id="IPR053504">
    <property type="entry name" value="GGPP_synthase"/>
</dbReference>
<organism evidence="7 8">
    <name type="scientific">Saccharolobus caldissimus</name>
    <dbReference type="NCBI Taxonomy" id="1702097"/>
    <lineage>
        <taxon>Archaea</taxon>
        <taxon>Thermoproteota</taxon>
        <taxon>Thermoprotei</taxon>
        <taxon>Sulfolobales</taxon>
        <taxon>Sulfolobaceae</taxon>
        <taxon>Saccharolobus</taxon>
    </lineage>
</organism>
<proteinExistence type="inferred from homology"/>
<gene>
    <name evidence="7" type="ORF">SACC_32460</name>
</gene>
<dbReference type="RefSeq" id="WP_229570968.1">
    <property type="nucleotide sequence ID" value="NZ_AP025226.1"/>
</dbReference>
<evidence type="ECO:0000256" key="1">
    <source>
        <dbReference type="ARBA" id="ARBA00001946"/>
    </source>
</evidence>
<dbReference type="Gene3D" id="1.10.600.10">
    <property type="entry name" value="Farnesyl Diphosphate Synthase"/>
    <property type="match status" value="1"/>
</dbReference>
<dbReference type="EMBL" id="AP025226">
    <property type="protein sequence ID" value="BDC00230.1"/>
    <property type="molecule type" value="Genomic_DNA"/>
</dbReference>
<keyword evidence="5" id="KW-0460">Magnesium</keyword>
<name>A0AAQ4CWP8_9CREN</name>